<dbReference type="GO" id="GO:0120029">
    <property type="term" value="P:proton export across plasma membrane"/>
    <property type="evidence" value="ECO:0007669"/>
    <property type="project" value="UniProtKB-UniRule"/>
</dbReference>
<evidence type="ECO:0000256" key="1">
    <source>
        <dbReference type="ARBA" id="ARBA00003417"/>
    </source>
</evidence>
<dbReference type="GO" id="GO:0016887">
    <property type="term" value="F:ATP hydrolysis activity"/>
    <property type="evidence" value="ECO:0007669"/>
    <property type="project" value="InterPro"/>
</dbReference>
<evidence type="ECO:0000313" key="19">
    <source>
        <dbReference type="EMBL" id="EFJ51400.1"/>
    </source>
</evidence>
<dbReference type="InterPro" id="IPR036412">
    <property type="entry name" value="HAD-like_sf"/>
</dbReference>
<dbReference type="eggNOG" id="KOG0205">
    <property type="taxonomic scope" value="Eukaryota"/>
</dbReference>
<dbReference type="GeneID" id="9620315"/>
<dbReference type="Pfam" id="PF00690">
    <property type="entry name" value="Cation_ATPase_N"/>
    <property type="match status" value="1"/>
</dbReference>
<keyword evidence="12 17" id="KW-1278">Translocase</keyword>
<dbReference type="SUPFAM" id="SSF81653">
    <property type="entry name" value="Calcium ATPase, transduction domain A"/>
    <property type="match status" value="1"/>
</dbReference>
<sequence>MTACRMKAALWLRRSRAFVTLGDQKGEVKVAVGNTTTEEVNFEKIDLKEALSILNTTSHGLSSAEVERRLKEYGPNKLPESTRNPILVFLGYMWNPLSWAMEAAAIIAIALLDYADFALIVGLLILNSVISYVEESSADKAIKALAGALAPKCKAIRDGTVQTIDAVSLVPGDVIIMKFGDIVAADVKLFSDDPQKPYEKHSEEVPMQIDQAALTGESLPAKKFTGDVAFSGSAIKAGERHAVVYATGINTFFGRAAALISGTNNVANLQIIMTKIGGVCLVTIGIWVVIELCVQFGKYRHDCVSGEEGCPTLTNMLVILVGGIPIAMPTVLSVTLALGAAKLATEGAIVARMSAVEEMAGMDILCSDKTGTLTLNKLSIETGNIFVTEPGLTIDDVLKYGALSADITGEEPIDVVLYNSYAQASTLPNRFKKLKWIPFNPTDKFTAATMLDQETGRMFRLLKGSPQVVLNKAYNKDKLAESVNAKMVEFANRGFRSLGVAMAEGDGADGRTEWHMLGLLPLFDPPRHDTKDTIEYCHQQGIEVKMVTGDHLLIGKETARMLGMGDTMYASEVLIKAKNGDKAALGEFENVADMVEKCNGFAEVFPEHKYEIVAILQDADHVVGMTGDGVNDAPALKKADVGIAVAGATDAARGAADIVLTEAGLSAIKTAVLGARKIFQRMTTYSKYTVAMTFRICFTFGLLTVIYDWYFPTILIVIMAVFNDGAMIALAKDRVEPSRQPNAWNLKNIFLMGIVYGLYLTLSTWALYQTACKTNFFEKHLDMFSLDDRHATLKTWCTDYITNIKKLSPADSVCSVPEYNVQEAFGGSKAACQARDYASQTILQQCMVEQKYVRGAMLRSLIYNQVSVSGQALVLVVRNQGYSLAQKAGTLTYVAFVFAQIGSTLISIFGFGGYVPPRHRLENCQFCTYSDHTPIRFFPSKEVPIEGTESRYTASVLGCLGYVIVAWIWSGIWYVLLDPIKWILCWILNEDGFRDQSSARFERRQELQRISQEKTVDVGGMTTPTISNPLGRASIQKPVAMVLDRASAALVPVHRTSEGLVRVSNDPHKARDLARRSRLVEAGVQRTSGGHSKEITRA</sequence>
<keyword evidence="17" id="KW-0375">Hydrogen ion transport</keyword>
<dbReference type="InterPro" id="IPR006534">
    <property type="entry name" value="P-type_ATPase_IIIA"/>
</dbReference>
<evidence type="ECO:0000256" key="10">
    <source>
        <dbReference type="ARBA" id="ARBA00022840"/>
    </source>
</evidence>
<evidence type="ECO:0000256" key="14">
    <source>
        <dbReference type="ARBA" id="ARBA00023136"/>
    </source>
</evidence>
<evidence type="ECO:0000256" key="15">
    <source>
        <dbReference type="ARBA" id="ARBA00048122"/>
    </source>
</evidence>
<dbReference type="GO" id="GO:0046872">
    <property type="term" value="F:metal ion binding"/>
    <property type="evidence" value="ECO:0007669"/>
    <property type="project" value="UniProtKB-KW"/>
</dbReference>
<dbReference type="InterPro" id="IPR023214">
    <property type="entry name" value="HAD_sf"/>
</dbReference>
<feature type="transmembrane region" description="Helical" evidence="17">
    <location>
        <begin position="861"/>
        <end position="878"/>
    </location>
</feature>
<dbReference type="PROSITE" id="PS00154">
    <property type="entry name" value="ATPASE_E1_E2"/>
    <property type="match status" value="1"/>
</dbReference>
<dbReference type="SFLD" id="SFLDG00002">
    <property type="entry name" value="C1.7:_P-type_atpase_like"/>
    <property type="match status" value="1"/>
</dbReference>
<dbReference type="GO" id="GO:0005524">
    <property type="term" value="F:ATP binding"/>
    <property type="evidence" value="ECO:0007669"/>
    <property type="project" value="UniProtKB-UniRule"/>
</dbReference>
<feature type="transmembrane region" description="Helical" evidence="17">
    <location>
        <begin position="890"/>
        <end position="911"/>
    </location>
</feature>
<dbReference type="PANTHER" id="PTHR42861">
    <property type="entry name" value="CALCIUM-TRANSPORTING ATPASE"/>
    <property type="match status" value="1"/>
</dbReference>
<dbReference type="GO" id="GO:0008553">
    <property type="term" value="F:P-type proton-exporting transporter activity"/>
    <property type="evidence" value="ECO:0007669"/>
    <property type="project" value="UniProtKB-UniRule"/>
</dbReference>
<feature type="transmembrane region" description="Helical" evidence="17">
    <location>
        <begin position="709"/>
        <end position="729"/>
    </location>
</feature>
<feature type="transmembrane region" description="Helical" evidence="17">
    <location>
        <begin position="86"/>
        <end position="111"/>
    </location>
</feature>
<evidence type="ECO:0000256" key="12">
    <source>
        <dbReference type="ARBA" id="ARBA00022967"/>
    </source>
</evidence>
<name>D8TLV9_VOLCA</name>
<dbReference type="FunFam" id="3.40.50.1000:FF:000211">
    <property type="entry name" value="Plasma membrane ATPase"/>
    <property type="match status" value="1"/>
</dbReference>
<evidence type="ECO:0000256" key="13">
    <source>
        <dbReference type="ARBA" id="ARBA00022989"/>
    </source>
</evidence>
<dbReference type="Proteomes" id="UP000001058">
    <property type="component" value="Unassembled WGS sequence"/>
</dbReference>
<keyword evidence="13 17" id="KW-1133">Transmembrane helix</keyword>
<dbReference type="PRINTS" id="PR00119">
    <property type="entry name" value="CATATPASE"/>
</dbReference>
<dbReference type="AlphaFoldDB" id="D8TLV9"/>
<dbReference type="InterPro" id="IPR023298">
    <property type="entry name" value="ATPase_P-typ_TM_dom_sf"/>
</dbReference>
<dbReference type="EMBL" id="GL378327">
    <property type="protein sequence ID" value="EFJ51400.1"/>
    <property type="molecule type" value="Genomic_DNA"/>
</dbReference>
<feature type="transmembrane region" description="Helical" evidence="17">
    <location>
        <begin position="749"/>
        <end position="768"/>
    </location>
</feature>
<proteinExistence type="inferred from homology"/>
<evidence type="ECO:0000256" key="4">
    <source>
        <dbReference type="ARBA" id="ARBA00012476"/>
    </source>
</evidence>
<dbReference type="InterPro" id="IPR059000">
    <property type="entry name" value="ATPase_P-type_domA"/>
</dbReference>
<feature type="domain" description="Cation-transporting P-type ATPase N-terminal" evidence="18">
    <location>
        <begin position="41"/>
        <end position="113"/>
    </location>
</feature>
<evidence type="ECO:0000256" key="8">
    <source>
        <dbReference type="ARBA" id="ARBA00022723"/>
    </source>
</evidence>
<reference evidence="19 20" key="1">
    <citation type="journal article" date="2010" name="Science">
        <title>Genomic analysis of organismal complexity in the multicellular green alga Volvox carteri.</title>
        <authorList>
            <person name="Prochnik S.E."/>
            <person name="Umen J."/>
            <person name="Nedelcu A.M."/>
            <person name="Hallmann A."/>
            <person name="Miller S.M."/>
            <person name="Nishii I."/>
            <person name="Ferris P."/>
            <person name="Kuo A."/>
            <person name="Mitros T."/>
            <person name="Fritz-Laylin L.K."/>
            <person name="Hellsten U."/>
            <person name="Chapman J."/>
            <person name="Simakov O."/>
            <person name="Rensing S.A."/>
            <person name="Terry A."/>
            <person name="Pangilinan J."/>
            <person name="Kapitonov V."/>
            <person name="Jurka J."/>
            <person name="Salamov A."/>
            <person name="Shapiro H."/>
            <person name="Schmutz J."/>
            <person name="Grimwood J."/>
            <person name="Lindquist E."/>
            <person name="Lucas S."/>
            <person name="Grigoriev I.V."/>
            <person name="Schmitt R."/>
            <person name="Kirk D."/>
            <person name="Rokhsar D.S."/>
        </authorList>
    </citation>
    <scope>NUCLEOTIDE SEQUENCE [LARGE SCALE GENOMIC DNA]</scope>
    <source>
        <strain evidence="20">f. Nagariensis / Eve</strain>
    </source>
</reference>
<dbReference type="InParanoid" id="D8TLV9"/>
<keyword evidence="17" id="KW-0813">Transport</keyword>
<keyword evidence="7 17" id="KW-0812">Transmembrane</keyword>
<dbReference type="Gene3D" id="3.40.1110.10">
    <property type="entry name" value="Calcium-transporting ATPase, cytoplasmic domain N"/>
    <property type="match status" value="1"/>
</dbReference>
<evidence type="ECO:0000256" key="11">
    <source>
        <dbReference type="ARBA" id="ARBA00022842"/>
    </source>
</evidence>
<dbReference type="STRING" id="3068.D8TLV9"/>
<evidence type="ECO:0000256" key="5">
    <source>
        <dbReference type="ARBA" id="ARBA00022475"/>
    </source>
</evidence>
<dbReference type="GO" id="GO:0005886">
    <property type="term" value="C:plasma membrane"/>
    <property type="evidence" value="ECO:0007669"/>
    <property type="project" value="UniProtKB-SubCell"/>
</dbReference>
<evidence type="ECO:0000256" key="16">
    <source>
        <dbReference type="ARBA" id="ARBA00071631"/>
    </source>
</evidence>
<dbReference type="PRINTS" id="PR00120">
    <property type="entry name" value="HATPASE"/>
</dbReference>
<feature type="transmembrane region" description="Helical" evidence="17">
    <location>
        <begin position="317"/>
        <end position="344"/>
    </location>
</feature>
<dbReference type="FunCoup" id="D8TLV9">
    <property type="interactions" value="1159"/>
</dbReference>
<keyword evidence="11 17" id="KW-0460">Magnesium</keyword>
<comment type="similarity">
    <text evidence="3 17">Belongs to the cation transport ATPase (P-type) (TC 3.A.3) family. Type IIIA subfamily.</text>
</comment>
<evidence type="ECO:0000313" key="20">
    <source>
        <dbReference type="Proteomes" id="UP000001058"/>
    </source>
</evidence>
<dbReference type="OrthoDB" id="116380at2759"/>
<evidence type="ECO:0000259" key="18">
    <source>
        <dbReference type="SMART" id="SM00831"/>
    </source>
</evidence>
<keyword evidence="6" id="KW-0597">Phosphoprotein</keyword>
<gene>
    <name evidence="19" type="ORF">VOLCADRAFT_103448</name>
</gene>
<dbReference type="NCBIfam" id="TIGR01494">
    <property type="entry name" value="ATPase_P-type"/>
    <property type="match status" value="2"/>
</dbReference>
<dbReference type="Gene3D" id="1.20.1110.10">
    <property type="entry name" value="Calcium-transporting ATPase, transmembrane domain"/>
    <property type="match status" value="1"/>
</dbReference>
<dbReference type="SMART" id="SM00831">
    <property type="entry name" value="Cation_ATPase_N"/>
    <property type="match status" value="1"/>
</dbReference>
<dbReference type="Gene3D" id="3.40.50.1000">
    <property type="entry name" value="HAD superfamily/HAD-like"/>
    <property type="match status" value="1"/>
</dbReference>
<dbReference type="SFLD" id="SFLDF00027">
    <property type="entry name" value="p-type_atpase"/>
    <property type="match status" value="1"/>
</dbReference>
<feature type="transmembrane region" description="Helical" evidence="17">
    <location>
        <begin position="952"/>
        <end position="976"/>
    </location>
</feature>
<evidence type="ECO:0000256" key="6">
    <source>
        <dbReference type="ARBA" id="ARBA00022553"/>
    </source>
</evidence>
<dbReference type="Pfam" id="PF00122">
    <property type="entry name" value="E1-E2_ATPase"/>
    <property type="match status" value="1"/>
</dbReference>
<feature type="transmembrane region" description="Helical" evidence="17">
    <location>
        <begin position="117"/>
        <end position="133"/>
    </location>
</feature>
<dbReference type="InterPro" id="IPR004014">
    <property type="entry name" value="ATPase_P-typ_cation-transptr_N"/>
</dbReference>
<evidence type="ECO:0000256" key="2">
    <source>
        <dbReference type="ARBA" id="ARBA00004651"/>
    </source>
</evidence>
<dbReference type="NCBIfam" id="TIGR01647">
    <property type="entry name" value="ATPase-IIIA_H"/>
    <property type="match status" value="1"/>
</dbReference>
<feature type="transmembrane region" description="Helical" evidence="17">
    <location>
        <begin position="276"/>
        <end position="297"/>
    </location>
</feature>
<comment type="subcellular location">
    <subcellularLocation>
        <location evidence="2 17">Cell membrane</location>
        <topology evidence="2 17">Multi-pass membrane protein</topology>
    </subcellularLocation>
</comment>
<dbReference type="FunFam" id="2.70.150.10:FF:000042">
    <property type="entry name" value="Plasma membrane ATPase"/>
    <property type="match status" value="1"/>
</dbReference>
<accession>D8TLV9</accession>
<dbReference type="InterPro" id="IPR008250">
    <property type="entry name" value="ATPase_P-typ_transduc_dom_A_sf"/>
</dbReference>
<dbReference type="SFLD" id="SFLDS00003">
    <property type="entry name" value="Haloacid_Dehalogenase"/>
    <property type="match status" value="1"/>
</dbReference>
<comment type="catalytic activity">
    <reaction evidence="15 17">
        <text>ATP + H2O + H(+)(in) = ADP + phosphate + 2 H(+)(out)</text>
        <dbReference type="Rhea" id="RHEA:20852"/>
        <dbReference type="ChEBI" id="CHEBI:15377"/>
        <dbReference type="ChEBI" id="CHEBI:15378"/>
        <dbReference type="ChEBI" id="CHEBI:30616"/>
        <dbReference type="ChEBI" id="CHEBI:43474"/>
        <dbReference type="ChEBI" id="CHEBI:456216"/>
        <dbReference type="EC" id="7.1.2.1"/>
    </reaction>
</comment>
<organism evidence="20">
    <name type="scientific">Volvox carteri f. nagariensis</name>
    <dbReference type="NCBI Taxonomy" id="3068"/>
    <lineage>
        <taxon>Eukaryota</taxon>
        <taxon>Viridiplantae</taxon>
        <taxon>Chlorophyta</taxon>
        <taxon>core chlorophytes</taxon>
        <taxon>Chlorophyceae</taxon>
        <taxon>CS clade</taxon>
        <taxon>Chlamydomonadales</taxon>
        <taxon>Volvocaceae</taxon>
        <taxon>Volvox</taxon>
    </lineage>
</organism>
<dbReference type="SUPFAM" id="SSF56784">
    <property type="entry name" value="HAD-like"/>
    <property type="match status" value="1"/>
</dbReference>
<dbReference type="Gene3D" id="2.70.150.10">
    <property type="entry name" value="Calcium-transporting ATPase, cytoplasmic transduction domain A"/>
    <property type="match status" value="1"/>
</dbReference>
<dbReference type="FunFam" id="3.40.1110.10:FF:000005">
    <property type="entry name" value="Plasma membrane ATPase"/>
    <property type="match status" value="1"/>
</dbReference>
<dbReference type="EC" id="7.1.2.1" evidence="4 17"/>
<dbReference type="Pfam" id="PF00702">
    <property type="entry name" value="Hydrolase"/>
    <property type="match status" value="1"/>
</dbReference>
<dbReference type="SUPFAM" id="SSF81665">
    <property type="entry name" value="Calcium ATPase, transmembrane domain M"/>
    <property type="match status" value="1"/>
</dbReference>
<dbReference type="KEGG" id="vcn:VOLCADRAFT_103448"/>
<dbReference type="InterPro" id="IPR018303">
    <property type="entry name" value="ATPase_P-typ_P_site"/>
</dbReference>
<evidence type="ECO:0000256" key="9">
    <source>
        <dbReference type="ARBA" id="ARBA00022741"/>
    </source>
</evidence>
<keyword evidence="8" id="KW-0479">Metal-binding</keyword>
<protein>
    <recommendedName>
        <fullName evidence="16 17">Plasma membrane ATPase</fullName>
        <ecNumber evidence="4 17">7.1.2.1</ecNumber>
    </recommendedName>
</protein>
<dbReference type="InterPro" id="IPR001757">
    <property type="entry name" value="P_typ_ATPase"/>
</dbReference>
<keyword evidence="10 17" id="KW-0067">ATP-binding</keyword>
<keyword evidence="5" id="KW-1003">Cell membrane</keyword>
<keyword evidence="20" id="KW-1185">Reference proteome</keyword>
<dbReference type="InterPro" id="IPR044492">
    <property type="entry name" value="P_typ_ATPase_HD_dom"/>
</dbReference>
<dbReference type="InterPro" id="IPR023299">
    <property type="entry name" value="ATPase_P-typ_cyto_dom_N"/>
</dbReference>
<keyword evidence="17" id="KW-0406">Ion transport</keyword>
<evidence type="ECO:0000256" key="7">
    <source>
        <dbReference type="ARBA" id="ARBA00022692"/>
    </source>
</evidence>
<evidence type="ECO:0000256" key="17">
    <source>
        <dbReference type="RuleBase" id="RU362083"/>
    </source>
</evidence>
<keyword evidence="14 17" id="KW-0472">Membrane</keyword>
<keyword evidence="9 17" id="KW-0547">Nucleotide-binding</keyword>
<comment type="function">
    <text evidence="1">The plasma membrane ATPase of plants and fungi is a hydrogen ion pump. The proton gradient it generates drives the active transport of nutrients by H(+)-symport. The resulting external acidification and/or internal alkinization may mediate growth responses.</text>
</comment>
<evidence type="ECO:0000256" key="3">
    <source>
        <dbReference type="ARBA" id="ARBA00008804"/>
    </source>
</evidence>
<dbReference type="RefSeq" id="XP_002947352.1">
    <property type="nucleotide sequence ID" value="XM_002947306.1"/>
</dbReference>